<proteinExistence type="predicted"/>
<sequence length="330" mass="35798">MPPRSTIALVAGGLALASAILPLFPTDFWAIRAPGFVREPAGYLFGGLAVLVAVLVKSHRLIAAAMFIGAAAINFIVVWPYSPFANPQIDLASSHPREQCFTAYAVNVKMKNRDHDRLIEQVRGADPDVLFLTEVDESWANALHPLLGEYPYALTHPQSDTFGKVFASRLPVLNADILESPGENTPSVFALLRASDDKLVQFVGLHPKAPLPGQDTTQRDNSIKSAAEKTNGDVAGAVAMGDFNDVPWSSTTTAFREIGDWKDPRIGRGTYPTFPAFAPALGWPLDQIMVNGQIKVRRFEVLDANGSDHRAVLGELCLDQEITRASENPA</sequence>
<evidence type="ECO:0000259" key="2">
    <source>
        <dbReference type="Pfam" id="PF03372"/>
    </source>
</evidence>
<name>A0A074MGF7_ERYLO</name>
<keyword evidence="1" id="KW-0472">Membrane</keyword>
<dbReference type="STRING" id="1044.EH31_07825"/>
<dbReference type="InterPro" id="IPR036691">
    <property type="entry name" value="Endo/exonu/phosph_ase_sf"/>
</dbReference>
<evidence type="ECO:0000256" key="1">
    <source>
        <dbReference type="SAM" id="Phobius"/>
    </source>
</evidence>
<keyword evidence="1" id="KW-1133">Transmembrane helix</keyword>
<accession>A0A074MGF7</accession>
<dbReference type="Pfam" id="PF03372">
    <property type="entry name" value="Exo_endo_phos"/>
    <property type="match status" value="1"/>
</dbReference>
<dbReference type="GO" id="GO:0003824">
    <property type="term" value="F:catalytic activity"/>
    <property type="evidence" value="ECO:0007669"/>
    <property type="project" value="InterPro"/>
</dbReference>
<dbReference type="InterPro" id="IPR005135">
    <property type="entry name" value="Endo/exonuclease/phosphatase"/>
</dbReference>
<protein>
    <recommendedName>
        <fullName evidence="2">Endonuclease/exonuclease/phosphatase domain-containing protein</fullName>
    </recommendedName>
</protein>
<feature type="domain" description="Endonuclease/exonuclease/phosphatase" evidence="2">
    <location>
        <begin position="107"/>
        <end position="309"/>
    </location>
</feature>
<dbReference type="Proteomes" id="UP000027647">
    <property type="component" value="Unassembled WGS sequence"/>
</dbReference>
<dbReference type="OrthoDB" id="9796594at2"/>
<evidence type="ECO:0000313" key="3">
    <source>
        <dbReference type="EMBL" id="KEO90933.1"/>
    </source>
</evidence>
<organism evidence="3 4">
    <name type="scientific">Erythrobacter longus</name>
    <dbReference type="NCBI Taxonomy" id="1044"/>
    <lineage>
        <taxon>Bacteria</taxon>
        <taxon>Pseudomonadati</taxon>
        <taxon>Pseudomonadota</taxon>
        <taxon>Alphaproteobacteria</taxon>
        <taxon>Sphingomonadales</taxon>
        <taxon>Erythrobacteraceae</taxon>
        <taxon>Erythrobacter/Porphyrobacter group</taxon>
        <taxon>Erythrobacter</taxon>
    </lineage>
</organism>
<dbReference type="Gene3D" id="3.60.10.10">
    <property type="entry name" value="Endonuclease/exonuclease/phosphatase"/>
    <property type="match status" value="1"/>
</dbReference>
<dbReference type="AlphaFoldDB" id="A0A074MGF7"/>
<reference evidence="3 4" key="1">
    <citation type="submission" date="2014-04" db="EMBL/GenBank/DDBJ databases">
        <title>A comprehensive comparison of genomes of Erythrobacter spp. strains.</title>
        <authorList>
            <person name="Zheng Q."/>
        </authorList>
    </citation>
    <scope>NUCLEOTIDE SEQUENCE [LARGE SCALE GENOMIC DNA]</scope>
    <source>
        <strain evidence="3 4">DSM 6997</strain>
    </source>
</reference>
<dbReference type="RefSeq" id="WP_034959393.1">
    <property type="nucleotide sequence ID" value="NZ_JMIW01000002.1"/>
</dbReference>
<keyword evidence="4" id="KW-1185">Reference proteome</keyword>
<feature type="transmembrane region" description="Helical" evidence="1">
    <location>
        <begin position="61"/>
        <end position="81"/>
    </location>
</feature>
<gene>
    <name evidence="3" type="ORF">EH31_07825</name>
</gene>
<dbReference type="EMBL" id="JMIW01000002">
    <property type="protein sequence ID" value="KEO90933.1"/>
    <property type="molecule type" value="Genomic_DNA"/>
</dbReference>
<keyword evidence="1" id="KW-0812">Transmembrane</keyword>
<comment type="caution">
    <text evidence="3">The sequence shown here is derived from an EMBL/GenBank/DDBJ whole genome shotgun (WGS) entry which is preliminary data.</text>
</comment>
<dbReference type="eggNOG" id="COG3021">
    <property type="taxonomic scope" value="Bacteria"/>
</dbReference>
<feature type="transmembrane region" description="Helical" evidence="1">
    <location>
        <begin position="40"/>
        <end position="56"/>
    </location>
</feature>
<evidence type="ECO:0000313" key="4">
    <source>
        <dbReference type="Proteomes" id="UP000027647"/>
    </source>
</evidence>
<dbReference type="SUPFAM" id="SSF56219">
    <property type="entry name" value="DNase I-like"/>
    <property type="match status" value="1"/>
</dbReference>